<dbReference type="Gene3D" id="2.30.38.10">
    <property type="entry name" value="Luciferase, Domain 3"/>
    <property type="match status" value="1"/>
</dbReference>
<comment type="cofactor">
    <cofactor evidence="1">
        <name>pantetheine 4'-phosphate</name>
        <dbReference type="ChEBI" id="CHEBI:47942"/>
    </cofactor>
</comment>
<dbReference type="Gene3D" id="3.30.559.10">
    <property type="entry name" value="Chloramphenicol acetyltransferase-like domain"/>
    <property type="match status" value="2"/>
</dbReference>
<dbReference type="Pfam" id="PF00668">
    <property type="entry name" value="Condensation"/>
    <property type="match status" value="2"/>
</dbReference>
<dbReference type="SUPFAM" id="SSF47336">
    <property type="entry name" value="ACP-like"/>
    <property type="match status" value="2"/>
</dbReference>
<dbReference type="PANTHER" id="PTHR45527">
    <property type="entry name" value="NONRIBOSOMAL PEPTIDE SYNTHETASE"/>
    <property type="match status" value="1"/>
</dbReference>
<evidence type="ECO:0000256" key="2">
    <source>
        <dbReference type="ARBA" id="ARBA00022450"/>
    </source>
</evidence>
<dbReference type="PROSITE" id="PS00012">
    <property type="entry name" value="PHOSPHOPANTETHEINE"/>
    <property type="match status" value="2"/>
</dbReference>
<sequence>SGDPSFRELVERVREVDLRAFAHQDVPFEQVVEALNPPRSPARNPLFQIALALDTSADDALSLQGVSAEKVDEHTGTAKFDLSFRFTEHRAPGGAPAGIDGSVEYATDLFDPATVTTVAVRLRRLLEAVTAQPDLPVSAAGILSDEERRLLLHEWSASDHQAPAVLLPDLFQRQAACSPDALALVSGPLTSTYAQTNADANRLAHLLIAHGAGPERVVALCLPRSADMIVSVLAVAKTGAAYLPVDPDYPAERIAYVLRDAAPVLVVTTAETTLRLPPDGVHRVVLDTEETGRGLAEQPDRDPADPDRTAPLCVQHPAYVIYTSGSTGTPKGVAVTHAGLHALASTQADRFQVRSGSRVLQLASPSFDASVMELLMAVGAGAALVVPPPGPLGGEALARFVEVHRVTHCLIPPTVLAGLPRAALPGLSTLVTGGEECTAALVADWSRGRRMINAYGPTEATVFVTLSPPLRLADAAPHHRPPIGMPATHSRAYVLDGALRPVPPGVPGELYLAGAGLARGYLRRAGLTAERFVACPYGPPGERMYRTGDVVRHRADGQLEFLGRADDQVKVRGFRIELGEVEAALVAYPGVAQAAATVREDEGDESDRGRVARLVGYVVAGADAAGEGPLDPAAVREFLRARLPGHMVPAAVVPLDALPMTAGGKLDRRALPDPDFAPAVISRAPRTPEEEVLCELFAEVLRLPAVGVDDDFFALGGDSLLATRLAARIRSVLGSELEVRDLFAFPTVSGAAGRLRGTYAARPRLRPVPRPETVPLSFAQRQLWFMHRMDGPSAVYNIPLALRLTGPLDTGALRTALLDVMGRHEVLRTVLPETDGTPRQTVLARDAVRDAVTITSLEGADGDRVHAEVRAAARRSVDLTRDCPLRADVFVLGPEEHVLVLVVHHIAADGWSLGPLWRDLAHAYAARRSGAAPHWEPLPVQYADYALWQHEVLGDPDDSDSPISQHLDYWALRLRGMPDQLSMPTDRQRPAIPRAQGDVLTFHWDTDSHQRLTALARDCGASVFMVVQAALAALLTRLGAGTDIPLGTPVAGRTEEELDDLVGFFVNILVLRTDTSGDPTFRELLDRVRESDLEAFAHQEAPFERLVEKLNPVRSAAHHPLFQTMLTWQSSEGRQLDLPDVTATPLSTDTGTARLDMEINACEHRTPDGAPAGIDVQMEYSADLFDRSTVAAFAARLRRLLDAVLENPDQRIGYVDILSAAERRTVLRELNDTARDVPDTTLPQLFEAQAARTPHSTALLFADRTTTYAQLNGAANQLARLLVAHGAGPERVVALALPRTPQMVTALLATLKAGAAYLFLDPAYPAERLSYMLGDTRPVLLVTDDATAPELPDTGVPRLVLDGTDGLTGAGGGATAAANGSRGAPGPDRPDTDLTDADRNASLRPSHPAYILYTSGSTGTPKGVVGLHRGCVNRLLWCAQEYPWSPDQPVLAKTTLSFIDGGTELLGALLHGAPVVLADSETARSPRDLARLLARHRATRITVVPSLLAALLDGDRELLTSCTTWVTSGEALPPALSRRFAEALPHARLVNFYGASEASGDSLHAVSHGADVAAGTPIWNTGVYLLDAALRPVPPGVSGEIYLSGAGLARGYLRQPVLTAERFVAAPYGGPGERMYRTGDLGRQRPDGVVEYLGRVDDQVKIHGVRIELGEVQAALLAHPRVERAAVAVREDSPGRKQLVGYVVPVPGSSLDPGTVRGFVRGRLPAHTVPAAVVVLDRLPLTANGKLDRQALPAPVFAPDGAGRAPCGPPEELMSEVFAEVLGLPSVGVDDGFFDLGGDSLLAARLVSRVQALFGTDPGIRSVFAAQTPAELARRVGADPAGTETELGPADGLDVLLPLRPHGSRSPLFCVHPASGISWSYAGLLRYIEDRPVYGLQARGLTRPETRPESIEDMAADYLEQIRAIQPHGPYHLLGWSFGGAVAHVMAVRLQEQGERVALLALLDAAPSQVEPGRAVPRHTAQDVAELFVDAIGCTALPHARQDGHPANPPGESPLQPLDAGRAAEVLRRQGSALATLLDEPVVTAVADTLTHNTRLRWRTFAPRTFTGDVLLFKAEPEPDHPQWSAADWQPYVSGEVTECDARCEHGHMMRPQVLAHIGPVLAAALGEGRTVLHDPALPPFTDATRS</sequence>
<dbReference type="PANTHER" id="PTHR45527:SF1">
    <property type="entry name" value="FATTY ACID SYNTHASE"/>
    <property type="match status" value="1"/>
</dbReference>
<dbReference type="NCBIfam" id="TIGR01733">
    <property type="entry name" value="AA-adenyl-dom"/>
    <property type="match status" value="2"/>
</dbReference>
<evidence type="ECO:0000256" key="1">
    <source>
        <dbReference type="ARBA" id="ARBA00001957"/>
    </source>
</evidence>
<evidence type="ECO:0000313" key="6">
    <source>
        <dbReference type="EMBL" id="MBO8193288.1"/>
    </source>
</evidence>
<proteinExistence type="predicted"/>
<dbReference type="Pfam" id="PF00501">
    <property type="entry name" value="AMP-binding"/>
    <property type="match status" value="2"/>
</dbReference>
<organism evidence="6 7">
    <name type="scientific">Streptomyces oryzae</name>
    <dbReference type="NCBI Taxonomy" id="1434886"/>
    <lineage>
        <taxon>Bacteria</taxon>
        <taxon>Bacillati</taxon>
        <taxon>Actinomycetota</taxon>
        <taxon>Actinomycetes</taxon>
        <taxon>Kitasatosporales</taxon>
        <taxon>Streptomycetaceae</taxon>
        <taxon>Streptomyces</taxon>
    </lineage>
</organism>
<dbReference type="InterPro" id="IPR020845">
    <property type="entry name" value="AMP-binding_CS"/>
</dbReference>
<dbReference type="InterPro" id="IPR036736">
    <property type="entry name" value="ACP-like_sf"/>
</dbReference>
<dbReference type="InterPro" id="IPR025110">
    <property type="entry name" value="AMP-bd_C"/>
</dbReference>
<comment type="caution">
    <text evidence="6">The sequence shown here is derived from an EMBL/GenBank/DDBJ whole genome shotgun (WGS) entry which is preliminary data.</text>
</comment>
<keyword evidence="7" id="KW-1185">Reference proteome</keyword>
<dbReference type="Pfam" id="PF00975">
    <property type="entry name" value="Thioesterase"/>
    <property type="match status" value="1"/>
</dbReference>
<dbReference type="SUPFAM" id="SSF52777">
    <property type="entry name" value="CoA-dependent acyltransferases"/>
    <property type="match status" value="3"/>
</dbReference>
<feature type="compositionally biased region" description="Low complexity" evidence="4">
    <location>
        <begin position="1375"/>
        <end position="1384"/>
    </location>
</feature>
<dbReference type="Gene3D" id="3.30.559.30">
    <property type="entry name" value="Nonribosomal peptide synthetase, condensation domain"/>
    <property type="match status" value="2"/>
</dbReference>
<accession>A0ABS3XD26</accession>
<dbReference type="InterPro" id="IPR009081">
    <property type="entry name" value="PP-bd_ACP"/>
</dbReference>
<name>A0ABS3XD26_9ACTN</name>
<dbReference type="Pfam" id="PF00550">
    <property type="entry name" value="PP-binding"/>
    <property type="match status" value="2"/>
</dbReference>
<evidence type="ECO:0000259" key="5">
    <source>
        <dbReference type="PROSITE" id="PS50075"/>
    </source>
</evidence>
<dbReference type="Gene3D" id="3.40.50.12780">
    <property type="entry name" value="N-terminal domain of ligase-like"/>
    <property type="match status" value="1"/>
</dbReference>
<dbReference type="SUPFAM" id="SSF56801">
    <property type="entry name" value="Acetyl-CoA synthetase-like"/>
    <property type="match status" value="2"/>
</dbReference>
<feature type="domain" description="Carrier" evidence="5">
    <location>
        <begin position="1765"/>
        <end position="1840"/>
    </location>
</feature>
<dbReference type="Gene3D" id="1.10.1200.10">
    <property type="entry name" value="ACP-like"/>
    <property type="match status" value="1"/>
</dbReference>
<dbReference type="Gene3D" id="3.40.50.1820">
    <property type="entry name" value="alpha/beta hydrolase"/>
    <property type="match status" value="1"/>
</dbReference>
<dbReference type="CDD" id="cd19540">
    <property type="entry name" value="LCL_NRPS-like"/>
    <property type="match status" value="1"/>
</dbReference>
<dbReference type="SUPFAM" id="SSF53474">
    <property type="entry name" value="alpha/beta-Hydrolases"/>
    <property type="match status" value="1"/>
</dbReference>
<keyword evidence="3" id="KW-0597">Phosphoprotein</keyword>
<dbReference type="InterPro" id="IPR029058">
    <property type="entry name" value="AB_hydrolase_fold"/>
</dbReference>
<dbReference type="InterPro" id="IPR000873">
    <property type="entry name" value="AMP-dep_synth/lig_dom"/>
</dbReference>
<dbReference type="CDD" id="cd17652">
    <property type="entry name" value="A_NRPS_CmdD_like"/>
    <property type="match status" value="1"/>
</dbReference>
<dbReference type="InterPro" id="IPR010071">
    <property type="entry name" value="AA_adenyl_dom"/>
</dbReference>
<dbReference type="InterPro" id="IPR023213">
    <property type="entry name" value="CAT-like_dom_sf"/>
</dbReference>
<gene>
    <name evidence="6" type="ORF">ITI46_16685</name>
</gene>
<dbReference type="InterPro" id="IPR042099">
    <property type="entry name" value="ANL_N_sf"/>
</dbReference>
<dbReference type="InterPro" id="IPR001242">
    <property type="entry name" value="Condensation_dom"/>
</dbReference>
<keyword evidence="2" id="KW-0596">Phosphopantetheine</keyword>
<feature type="compositionally biased region" description="Basic and acidic residues" evidence="4">
    <location>
        <begin position="1388"/>
        <end position="1401"/>
    </location>
</feature>
<dbReference type="PROSITE" id="PS00455">
    <property type="entry name" value="AMP_BINDING"/>
    <property type="match status" value="2"/>
</dbReference>
<dbReference type="SMART" id="SM00823">
    <property type="entry name" value="PKS_PP"/>
    <property type="match status" value="2"/>
</dbReference>
<evidence type="ECO:0000256" key="3">
    <source>
        <dbReference type="ARBA" id="ARBA00022553"/>
    </source>
</evidence>
<feature type="region of interest" description="Disordered" evidence="4">
    <location>
        <begin position="1370"/>
        <end position="1402"/>
    </location>
</feature>
<dbReference type="EMBL" id="JADKMA010000076">
    <property type="protein sequence ID" value="MBO8193288.1"/>
    <property type="molecule type" value="Genomic_DNA"/>
</dbReference>
<dbReference type="CDD" id="cd05930">
    <property type="entry name" value="A_NRPS"/>
    <property type="match status" value="1"/>
</dbReference>
<protein>
    <submittedName>
        <fullName evidence="6">Amino acid adenylation domain-containing protein</fullName>
    </submittedName>
</protein>
<evidence type="ECO:0000313" key="7">
    <source>
        <dbReference type="Proteomes" id="UP001519064"/>
    </source>
</evidence>
<dbReference type="InterPro" id="IPR020806">
    <property type="entry name" value="PKS_PP-bd"/>
</dbReference>
<dbReference type="InterPro" id="IPR006162">
    <property type="entry name" value="Ppantetheine_attach_site"/>
</dbReference>
<dbReference type="Proteomes" id="UP001519064">
    <property type="component" value="Unassembled WGS sequence"/>
</dbReference>
<dbReference type="Gene3D" id="3.40.50.980">
    <property type="match status" value="2"/>
</dbReference>
<reference evidence="6 7" key="1">
    <citation type="submission" date="2020-11" db="EMBL/GenBank/DDBJ databases">
        <title>Streptomyces spirodelae sp. nov., isolated from duckweed.</title>
        <authorList>
            <person name="Saimee Y."/>
            <person name="Duangmal K."/>
        </authorList>
    </citation>
    <scope>NUCLEOTIDE SEQUENCE [LARGE SCALE GENOMIC DNA]</scope>
    <source>
        <strain evidence="6 7">S16-07</strain>
    </source>
</reference>
<dbReference type="PROSITE" id="PS50075">
    <property type="entry name" value="CARRIER"/>
    <property type="match status" value="2"/>
</dbReference>
<feature type="non-terminal residue" evidence="6">
    <location>
        <position position="1"/>
    </location>
</feature>
<feature type="domain" description="Carrier" evidence="5">
    <location>
        <begin position="684"/>
        <end position="759"/>
    </location>
</feature>
<dbReference type="Gene3D" id="3.30.300.30">
    <property type="match status" value="2"/>
</dbReference>
<dbReference type="Pfam" id="PF13193">
    <property type="entry name" value="AMP-binding_C"/>
    <property type="match status" value="2"/>
</dbReference>
<evidence type="ECO:0000256" key="4">
    <source>
        <dbReference type="SAM" id="MobiDB-lite"/>
    </source>
</evidence>
<dbReference type="InterPro" id="IPR045851">
    <property type="entry name" value="AMP-bd_C_sf"/>
</dbReference>
<dbReference type="InterPro" id="IPR001031">
    <property type="entry name" value="Thioesterase"/>
</dbReference>